<evidence type="ECO:0000313" key="4">
    <source>
        <dbReference type="Proteomes" id="UP000694251"/>
    </source>
</evidence>
<protein>
    <submittedName>
        <fullName evidence="3">Aspartic peptidase domain superfamily</fullName>
    </submittedName>
</protein>
<dbReference type="OrthoDB" id="1102658at2759"/>
<organism evidence="3 4">
    <name type="scientific">Arabidopsis suecica</name>
    <name type="common">Swedish thale-cress</name>
    <name type="synonym">Cardaminopsis suecica</name>
    <dbReference type="NCBI Taxonomy" id="45249"/>
    <lineage>
        <taxon>Eukaryota</taxon>
        <taxon>Viridiplantae</taxon>
        <taxon>Streptophyta</taxon>
        <taxon>Embryophyta</taxon>
        <taxon>Tracheophyta</taxon>
        <taxon>Spermatophyta</taxon>
        <taxon>Magnoliopsida</taxon>
        <taxon>eudicotyledons</taxon>
        <taxon>Gunneridae</taxon>
        <taxon>Pentapetalae</taxon>
        <taxon>rosids</taxon>
        <taxon>malvids</taxon>
        <taxon>Brassicales</taxon>
        <taxon>Brassicaceae</taxon>
        <taxon>Camelineae</taxon>
        <taxon>Arabidopsis</taxon>
    </lineage>
</organism>
<comment type="caution">
    <text evidence="3">The sequence shown here is derived from an EMBL/GenBank/DDBJ whole genome shotgun (WGS) entry which is preliminary data.</text>
</comment>
<dbReference type="Pfam" id="PF08284">
    <property type="entry name" value="RVP_2"/>
    <property type="match status" value="1"/>
</dbReference>
<accession>A0A8T1ZVZ4</accession>
<feature type="compositionally biased region" description="Low complexity" evidence="2">
    <location>
        <begin position="75"/>
        <end position="87"/>
    </location>
</feature>
<evidence type="ECO:0000313" key="3">
    <source>
        <dbReference type="EMBL" id="KAG7564164.1"/>
    </source>
</evidence>
<name>A0A8T1ZVZ4_ARASU</name>
<feature type="region of interest" description="Disordered" evidence="2">
    <location>
        <begin position="72"/>
        <end position="100"/>
    </location>
</feature>
<evidence type="ECO:0000256" key="1">
    <source>
        <dbReference type="SAM" id="Coils"/>
    </source>
</evidence>
<dbReference type="CDD" id="cd00303">
    <property type="entry name" value="retropepsin_like"/>
    <property type="match status" value="1"/>
</dbReference>
<gene>
    <name evidence="3" type="ORF">ISN44_As10g009300</name>
</gene>
<dbReference type="Proteomes" id="UP000694251">
    <property type="component" value="Chromosome 10"/>
</dbReference>
<feature type="coiled-coil region" evidence="1">
    <location>
        <begin position="28"/>
        <end position="55"/>
    </location>
</feature>
<keyword evidence="1" id="KW-0175">Coiled coil</keyword>
<evidence type="ECO:0000256" key="2">
    <source>
        <dbReference type="SAM" id="MobiDB-lite"/>
    </source>
</evidence>
<reference evidence="3 4" key="1">
    <citation type="submission" date="2020-12" db="EMBL/GenBank/DDBJ databases">
        <title>Concerted genomic and epigenomic changes stabilize Arabidopsis allopolyploids.</title>
        <authorList>
            <person name="Chen Z."/>
        </authorList>
    </citation>
    <scope>NUCLEOTIDE SEQUENCE [LARGE SCALE GENOMIC DNA]</scope>
    <source>
        <strain evidence="3">As9502</strain>
        <tissue evidence="3">Leaf</tissue>
    </source>
</reference>
<keyword evidence="4" id="KW-1185">Reference proteome</keyword>
<proteinExistence type="predicted"/>
<dbReference type="EMBL" id="JAEFBJ010000010">
    <property type="protein sequence ID" value="KAG7564164.1"/>
    <property type="molecule type" value="Genomic_DNA"/>
</dbReference>
<dbReference type="AlphaFoldDB" id="A0A8T1ZVZ4"/>
<sequence length="442" mass="50006">MNHSPTQAAQSVDSSTIADLEAKLNHLVEKFGERLETLIQNLKEQQDEDRQWEGKIHVKRSYQKQIQEFARRDSYTGSSSGYEGSHSQELSDGFEDGRAIGNDIQRTTPQVASDKWEVRNEAMFWTNSAKAWEQVGWKSHKLSADAAGTSVICIGFQRKASKGTPKNETARELQETPSQRAVGGSVGIQEPLTVGYLKQAIQPSLSLMRTKPYDYQLTQLSLTVVQGDTYDLWDKLAGVKEEYEYRNELEGLKEDLDTMRQGKEQSMTDLTKRKGMRFYGFISGHKIIVLIDSGATNNFMSYRLATQLKLSVADSSTVKVSLSYGLSSNVMGRFQEITLQVNDIQIVESYYLLDLGSMDVDVILGYEWLSKLGETDVNWQDHIFSLIQNHDWITLCAKDKDLEQGTEKVKMRNENVKDAVKSNEGRVVDYYLEDKVVLKGVS</sequence>